<evidence type="ECO:0000256" key="2">
    <source>
        <dbReference type="SAM" id="MobiDB-lite"/>
    </source>
</evidence>
<dbReference type="PANTHER" id="PTHR47357:SF1">
    <property type="entry name" value="SPINDLE POLE BODY COMPONENT 110"/>
    <property type="match status" value="1"/>
</dbReference>
<feature type="region of interest" description="Disordered" evidence="2">
    <location>
        <begin position="1"/>
        <end position="54"/>
    </location>
</feature>
<keyword evidence="1" id="KW-0175">Coiled coil</keyword>
<proteinExistence type="predicted"/>
<protein>
    <submittedName>
        <fullName evidence="3">10500_t:CDS:1</fullName>
    </submittedName>
</protein>
<feature type="coiled-coil region" evidence="1">
    <location>
        <begin position="594"/>
        <end position="628"/>
    </location>
</feature>
<dbReference type="AlphaFoldDB" id="A0A9N9F207"/>
<dbReference type="GO" id="GO:0005200">
    <property type="term" value="F:structural constituent of cytoskeleton"/>
    <property type="evidence" value="ECO:0007669"/>
    <property type="project" value="TreeGrafter"/>
</dbReference>
<feature type="coiled-coil region" evidence="1">
    <location>
        <begin position="81"/>
        <end position="247"/>
    </location>
</feature>
<dbReference type="Gene3D" id="1.20.5.340">
    <property type="match status" value="1"/>
</dbReference>
<evidence type="ECO:0000256" key="1">
    <source>
        <dbReference type="SAM" id="Coils"/>
    </source>
</evidence>
<gene>
    <name evidence="3" type="ORF">ALEPTO_LOCUS3680</name>
</gene>
<feature type="coiled-coil region" evidence="1">
    <location>
        <begin position="331"/>
        <end position="569"/>
    </location>
</feature>
<dbReference type="PANTHER" id="PTHR47357">
    <property type="entry name" value="COP1-INTERACTIVE PROTEIN 1"/>
    <property type="match status" value="1"/>
</dbReference>
<dbReference type="Proteomes" id="UP000789508">
    <property type="component" value="Unassembled WGS sequence"/>
</dbReference>
<accession>A0A9N9F207</accession>
<dbReference type="EMBL" id="CAJVPS010000722">
    <property type="protein sequence ID" value="CAG8505043.1"/>
    <property type="molecule type" value="Genomic_DNA"/>
</dbReference>
<dbReference type="Gene3D" id="1.10.287.1490">
    <property type="match status" value="1"/>
</dbReference>
<sequence length="663" mass="76148">MSSRTKSKPTPERRLTSPAVTSLSSSTIAVGAEEISTSQEPDHNILTSSSSSPAVVNAEITRLHKELVAATKSNKIHSSKISRLESEAKTLRASITKLTSEKKEIQSKKDEKSNVLLQENNSLKSKFSAAQKELVRLRRRNEELESATGGIIKGGKSETQTTDVESLRNELKQVQNANKNLKTEMKKLSTDYEQAKQQTDEYKRQVMKMEKECNVLKENNKKLTAEKNRIEREHKDSRQQIDHLTSRNQHLVQKSISLGAEKNKLKSDLYSQQDEYVQLRQTNRKLASEKNSLKRRSGTFNIRIDPTAPLTKDSVIKSDNSSSRTISEIEDTTTVIELENARNEIDELRNQISIIQNDGKTLTEANQQLTKDKNQLEITIKECQERIEQLVSHNKQLIDELENLKATNQQSEINRSSREVELSAKMQELTTLNSQMQEEISNLRQDYESVKDNNTLLISKNEHWENTVTELRERIEQLTSRNQQLREESNKLTTQYGERVNYSNTREKQLNSRIMELEQLNKQLLDQINLSNRERDSFKQNYSQFEREIHDCRELIDRLSSQNQHLMDECNSKYTTPPGSDSSRNASNAIVQMSGDLSLKVTELQQQNEELSKKLTDMKRERDDAKGKLIVCTAKMQAQIKELKKEASQYRFTLASRTDLTAV</sequence>
<evidence type="ECO:0000313" key="4">
    <source>
        <dbReference type="Proteomes" id="UP000789508"/>
    </source>
</evidence>
<feature type="compositionally biased region" description="Polar residues" evidence="2">
    <location>
        <begin position="18"/>
        <end position="28"/>
    </location>
</feature>
<dbReference type="OrthoDB" id="10255512at2759"/>
<keyword evidence="4" id="KW-1185">Reference proteome</keyword>
<reference evidence="3" key="1">
    <citation type="submission" date="2021-06" db="EMBL/GenBank/DDBJ databases">
        <authorList>
            <person name="Kallberg Y."/>
            <person name="Tangrot J."/>
            <person name="Rosling A."/>
        </authorList>
    </citation>
    <scope>NUCLEOTIDE SEQUENCE</scope>
    <source>
        <strain evidence="3">FL130A</strain>
    </source>
</reference>
<name>A0A9N9F207_9GLOM</name>
<organism evidence="3 4">
    <name type="scientific">Ambispora leptoticha</name>
    <dbReference type="NCBI Taxonomy" id="144679"/>
    <lineage>
        <taxon>Eukaryota</taxon>
        <taxon>Fungi</taxon>
        <taxon>Fungi incertae sedis</taxon>
        <taxon>Mucoromycota</taxon>
        <taxon>Glomeromycotina</taxon>
        <taxon>Glomeromycetes</taxon>
        <taxon>Archaeosporales</taxon>
        <taxon>Ambisporaceae</taxon>
        <taxon>Ambispora</taxon>
    </lineage>
</organism>
<evidence type="ECO:0000313" key="3">
    <source>
        <dbReference type="EMBL" id="CAG8505043.1"/>
    </source>
</evidence>
<dbReference type="GO" id="GO:0005856">
    <property type="term" value="C:cytoskeleton"/>
    <property type="evidence" value="ECO:0007669"/>
    <property type="project" value="TreeGrafter"/>
</dbReference>
<feature type="compositionally biased region" description="Polar residues" evidence="2">
    <location>
        <begin position="35"/>
        <end position="54"/>
    </location>
</feature>
<comment type="caution">
    <text evidence="3">The sequence shown here is derived from an EMBL/GenBank/DDBJ whole genome shotgun (WGS) entry which is preliminary data.</text>
</comment>